<name>A0A7J0G4N7_9ERIC</name>
<organism evidence="2 3">
    <name type="scientific">Actinidia rufa</name>
    <dbReference type="NCBI Taxonomy" id="165716"/>
    <lineage>
        <taxon>Eukaryota</taxon>
        <taxon>Viridiplantae</taxon>
        <taxon>Streptophyta</taxon>
        <taxon>Embryophyta</taxon>
        <taxon>Tracheophyta</taxon>
        <taxon>Spermatophyta</taxon>
        <taxon>Magnoliopsida</taxon>
        <taxon>eudicotyledons</taxon>
        <taxon>Gunneridae</taxon>
        <taxon>Pentapetalae</taxon>
        <taxon>asterids</taxon>
        <taxon>Ericales</taxon>
        <taxon>Actinidiaceae</taxon>
        <taxon>Actinidia</taxon>
    </lineage>
</organism>
<evidence type="ECO:0000313" key="2">
    <source>
        <dbReference type="EMBL" id="GFZ05738.1"/>
    </source>
</evidence>
<gene>
    <name evidence="2" type="ORF">Acr_17g0013100</name>
</gene>
<comment type="caution">
    <text evidence="2">The sequence shown here is derived from an EMBL/GenBank/DDBJ whole genome shotgun (WGS) entry which is preliminary data.</text>
</comment>
<dbReference type="Proteomes" id="UP000585474">
    <property type="component" value="Unassembled WGS sequence"/>
</dbReference>
<reference evidence="2 3" key="1">
    <citation type="submission" date="2019-07" db="EMBL/GenBank/DDBJ databases">
        <title>De Novo Assembly of kiwifruit Actinidia rufa.</title>
        <authorList>
            <person name="Sugita-Konishi S."/>
            <person name="Sato K."/>
            <person name="Mori E."/>
            <person name="Abe Y."/>
            <person name="Kisaki G."/>
            <person name="Hamano K."/>
            <person name="Suezawa K."/>
            <person name="Otani M."/>
            <person name="Fukuda T."/>
            <person name="Manabe T."/>
            <person name="Gomi K."/>
            <person name="Tabuchi M."/>
            <person name="Akimitsu K."/>
            <person name="Kataoka I."/>
        </authorList>
    </citation>
    <scope>NUCLEOTIDE SEQUENCE [LARGE SCALE GENOMIC DNA]</scope>
    <source>
        <strain evidence="3">cv. Fuchu</strain>
    </source>
</reference>
<proteinExistence type="predicted"/>
<protein>
    <submittedName>
        <fullName evidence="2">Uncharacterized protein</fullName>
    </submittedName>
</protein>
<keyword evidence="3" id="KW-1185">Reference proteome</keyword>
<evidence type="ECO:0000256" key="1">
    <source>
        <dbReference type="SAM" id="MobiDB-lite"/>
    </source>
</evidence>
<dbReference type="AlphaFoldDB" id="A0A7J0G4N7"/>
<sequence>MAGSSASVAASRMMSYGKASLQSLIRSHLLRPTAKNNTFGSLLPLSEYIAASEIRSSEYQTTGFPPVPFRFGLAAKHFADQARIEVRGRPIKIDDDVDYDHCRDTDEDDSDDENLCSDDDDMMVEEEEEEEDGDFVYKK</sequence>
<feature type="compositionally biased region" description="Basic and acidic residues" evidence="1">
    <location>
        <begin position="95"/>
        <end position="104"/>
    </location>
</feature>
<dbReference type="OrthoDB" id="1689245at2759"/>
<feature type="compositionally biased region" description="Acidic residues" evidence="1">
    <location>
        <begin position="105"/>
        <end position="139"/>
    </location>
</feature>
<evidence type="ECO:0000313" key="3">
    <source>
        <dbReference type="Proteomes" id="UP000585474"/>
    </source>
</evidence>
<accession>A0A7J0G4N7</accession>
<dbReference type="EMBL" id="BJWL01000017">
    <property type="protein sequence ID" value="GFZ05738.1"/>
    <property type="molecule type" value="Genomic_DNA"/>
</dbReference>
<feature type="region of interest" description="Disordered" evidence="1">
    <location>
        <begin position="95"/>
        <end position="139"/>
    </location>
</feature>